<dbReference type="PROSITE" id="PS50110">
    <property type="entry name" value="RESPONSE_REGULATORY"/>
    <property type="match status" value="1"/>
</dbReference>
<dbReference type="PANTHER" id="PTHR44591">
    <property type="entry name" value="STRESS RESPONSE REGULATOR PROTEIN 1"/>
    <property type="match status" value="1"/>
</dbReference>
<organism evidence="4 5">
    <name type="scientific">Cyanobacterium aponinum 0216</name>
    <dbReference type="NCBI Taxonomy" id="2676140"/>
    <lineage>
        <taxon>Bacteria</taxon>
        <taxon>Bacillati</taxon>
        <taxon>Cyanobacteriota</taxon>
        <taxon>Cyanophyceae</taxon>
        <taxon>Oscillatoriophycideae</taxon>
        <taxon>Chroococcales</taxon>
        <taxon>Geminocystaceae</taxon>
        <taxon>Cyanobacterium</taxon>
    </lineage>
</organism>
<dbReference type="SUPFAM" id="SSF52172">
    <property type="entry name" value="CheY-like"/>
    <property type="match status" value="1"/>
</dbReference>
<proteinExistence type="predicted"/>
<dbReference type="EMBL" id="WMIA01000018">
    <property type="protein sequence ID" value="MTF39866.1"/>
    <property type="molecule type" value="Genomic_DNA"/>
</dbReference>
<gene>
    <name evidence="4" type="ORF">GGC33_13150</name>
</gene>
<evidence type="ECO:0000256" key="1">
    <source>
        <dbReference type="ARBA" id="ARBA00022553"/>
    </source>
</evidence>
<dbReference type="GO" id="GO:0000160">
    <property type="term" value="P:phosphorelay signal transduction system"/>
    <property type="evidence" value="ECO:0007669"/>
    <property type="project" value="InterPro"/>
</dbReference>
<comment type="caution">
    <text evidence="4">The sequence shown here is derived from an EMBL/GenBank/DDBJ whole genome shotgun (WGS) entry which is preliminary data.</text>
</comment>
<evidence type="ECO:0000256" key="2">
    <source>
        <dbReference type="PROSITE-ProRule" id="PRU00169"/>
    </source>
</evidence>
<dbReference type="Proteomes" id="UP000437131">
    <property type="component" value="Unassembled WGS sequence"/>
</dbReference>
<dbReference type="Pfam" id="PF00072">
    <property type="entry name" value="Response_reg"/>
    <property type="match status" value="1"/>
</dbReference>
<dbReference type="CDD" id="cd00156">
    <property type="entry name" value="REC"/>
    <property type="match status" value="1"/>
</dbReference>
<reference evidence="4 5" key="1">
    <citation type="submission" date="2019-11" db="EMBL/GenBank/DDBJ databases">
        <title>Isolation of a new High Light Tolerant Cyanobacteria.</title>
        <authorList>
            <person name="Dobson Z."/>
            <person name="Vaughn N."/>
            <person name="Vaughn M."/>
            <person name="Fromme P."/>
            <person name="Mazor Y."/>
        </authorList>
    </citation>
    <scope>NUCLEOTIDE SEQUENCE [LARGE SCALE GENOMIC DNA]</scope>
    <source>
        <strain evidence="4 5">0216</strain>
    </source>
</reference>
<evidence type="ECO:0000259" key="3">
    <source>
        <dbReference type="PROSITE" id="PS50110"/>
    </source>
</evidence>
<name>A0A844H0Z5_9CHRO</name>
<keyword evidence="1 2" id="KW-0597">Phosphoprotein</keyword>
<dbReference type="InterPro" id="IPR001789">
    <property type="entry name" value="Sig_transdc_resp-reg_receiver"/>
</dbReference>
<dbReference type="RefSeq" id="WP_155084283.1">
    <property type="nucleotide sequence ID" value="NZ_WMIA01000018.1"/>
</dbReference>
<protein>
    <submittedName>
        <fullName evidence="4">Response regulator</fullName>
    </submittedName>
</protein>
<dbReference type="InterPro" id="IPR011006">
    <property type="entry name" value="CheY-like_superfamily"/>
</dbReference>
<dbReference type="PANTHER" id="PTHR44591:SF3">
    <property type="entry name" value="RESPONSE REGULATORY DOMAIN-CONTAINING PROTEIN"/>
    <property type="match status" value="1"/>
</dbReference>
<evidence type="ECO:0000313" key="4">
    <source>
        <dbReference type="EMBL" id="MTF39866.1"/>
    </source>
</evidence>
<feature type="domain" description="Response regulatory" evidence="3">
    <location>
        <begin position="7"/>
        <end position="130"/>
    </location>
</feature>
<dbReference type="InterPro" id="IPR050595">
    <property type="entry name" value="Bact_response_regulator"/>
</dbReference>
<accession>A0A844H0Z5</accession>
<dbReference type="AlphaFoldDB" id="A0A844H0Z5"/>
<feature type="modified residue" description="4-aspartylphosphate" evidence="2">
    <location>
        <position position="65"/>
    </location>
</feature>
<dbReference type="Gene3D" id="3.40.50.2300">
    <property type="match status" value="1"/>
</dbReference>
<evidence type="ECO:0000313" key="5">
    <source>
        <dbReference type="Proteomes" id="UP000437131"/>
    </source>
</evidence>
<dbReference type="SMART" id="SM00448">
    <property type="entry name" value="REC"/>
    <property type="match status" value="1"/>
</dbReference>
<sequence>MSNHVYQILLVEDNTDNAQLIENLLSSAHHSPLAEGSNFCLCCVQNLAGALQVIKEKDFEAIILDLTLPDGKGFESLLKLKENAPDTPIIIQTDSTDEAVIVRAFQMGANGYLRKIDLDCNSLVYAIRLAIERQQYVERLSALKQQKQQQEEFASLENLAQSIQPSITARMFASSALKDSIPDVFSQLTVKYGHLLDLSLEERALKVDHNIAEQLRQLAAKLGFFKASPRDVVDIHTKALKERCKNVNLAKVQAYVDEGRLRLLELMGYLTSYYRKYYIGLSNLTILSSSDSDDI</sequence>